<gene>
    <name evidence="2" type="ORF">K7X08_034131</name>
</gene>
<name>A0A9Q1M645_9SOLA</name>
<accession>A0A9Q1M645</accession>
<keyword evidence="3" id="KW-1185">Reference proteome</keyword>
<organism evidence="2 3">
    <name type="scientific">Anisodus acutangulus</name>
    <dbReference type="NCBI Taxonomy" id="402998"/>
    <lineage>
        <taxon>Eukaryota</taxon>
        <taxon>Viridiplantae</taxon>
        <taxon>Streptophyta</taxon>
        <taxon>Embryophyta</taxon>
        <taxon>Tracheophyta</taxon>
        <taxon>Spermatophyta</taxon>
        <taxon>Magnoliopsida</taxon>
        <taxon>eudicotyledons</taxon>
        <taxon>Gunneridae</taxon>
        <taxon>Pentapetalae</taxon>
        <taxon>asterids</taxon>
        <taxon>lamiids</taxon>
        <taxon>Solanales</taxon>
        <taxon>Solanaceae</taxon>
        <taxon>Solanoideae</taxon>
        <taxon>Hyoscyameae</taxon>
        <taxon>Anisodus</taxon>
    </lineage>
</organism>
<protein>
    <submittedName>
        <fullName evidence="2">Uncharacterized protein</fullName>
    </submittedName>
</protein>
<sequence>MIIVEQVDDGKAMGREVEEIEEDASDLKVQRSLLLQMLMKKYTLVQNKLEIRDNTSMEGMSSSEEYVILSNKDSLHEEAPIVEGVEISTSRDIIRSLIEKALMTYCYPHSKGDYEVGQIPIIVDALVMKKNVNVMSVLKKSSPNKELHSLVSHDMNWLDSGPKEGALMKGNCPGSDMKLSEEEDLRQHITDVCKKADITSHESIKSSKKGRKSKNGGEVQAPKTQVKKAQTVFKNIEPSRILPRGMLLLI</sequence>
<proteinExistence type="predicted"/>
<feature type="region of interest" description="Disordered" evidence="1">
    <location>
        <begin position="200"/>
        <end position="226"/>
    </location>
</feature>
<evidence type="ECO:0000313" key="2">
    <source>
        <dbReference type="EMBL" id="KAJ8550205.1"/>
    </source>
</evidence>
<reference evidence="3" key="1">
    <citation type="journal article" date="2023" name="Proc. Natl. Acad. Sci. U.S.A.">
        <title>Genomic and structural basis for evolution of tropane alkaloid biosynthesis.</title>
        <authorList>
            <person name="Wanga Y.-J."/>
            <person name="Taina T."/>
            <person name="Yua J.-Y."/>
            <person name="Lia J."/>
            <person name="Xua B."/>
            <person name="Chenc J."/>
            <person name="D'Auriad J.C."/>
            <person name="Huanga J.-P."/>
            <person name="Huanga S.-X."/>
        </authorList>
    </citation>
    <scope>NUCLEOTIDE SEQUENCE [LARGE SCALE GENOMIC DNA]</scope>
    <source>
        <strain evidence="3">cv. KIB-2019</strain>
    </source>
</reference>
<evidence type="ECO:0000313" key="3">
    <source>
        <dbReference type="Proteomes" id="UP001152561"/>
    </source>
</evidence>
<comment type="caution">
    <text evidence="2">The sequence shown here is derived from an EMBL/GenBank/DDBJ whole genome shotgun (WGS) entry which is preliminary data.</text>
</comment>
<dbReference type="AlphaFoldDB" id="A0A9Q1M645"/>
<dbReference type="EMBL" id="JAJAGQ010000011">
    <property type="protein sequence ID" value="KAJ8550205.1"/>
    <property type="molecule type" value="Genomic_DNA"/>
</dbReference>
<evidence type="ECO:0000256" key="1">
    <source>
        <dbReference type="SAM" id="MobiDB-lite"/>
    </source>
</evidence>
<dbReference type="Proteomes" id="UP001152561">
    <property type="component" value="Unassembled WGS sequence"/>
</dbReference>